<proteinExistence type="inferred from homology"/>
<dbReference type="InterPro" id="IPR050249">
    <property type="entry name" value="Pseudomonas-type_ThrB"/>
</dbReference>
<name>A0A2M7W250_9BACT</name>
<evidence type="ECO:0000313" key="4">
    <source>
        <dbReference type="Proteomes" id="UP000228952"/>
    </source>
</evidence>
<comment type="caution">
    <text evidence="3">The sequence shown here is derived from an EMBL/GenBank/DDBJ whole genome shotgun (WGS) entry which is preliminary data.</text>
</comment>
<comment type="similarity">
    <text evidence="1">Belongs to the pseudomonas-type ThrB family.</text>
</comment>
<protein>
    <recommendedName>
        <fullName evidence="2">Aminoglycoside phosphotransferase domain-containing protein</fullName>
    </recommendedName>
</protein>
<dbReference type="SUPFAM" id="SSF56112">
    <property type="entry name" value="Protein kinase-like (PK-like)"/>
    <property type="match status" value="1"/>
</dbReference>
<evidence type="ECO:0000256" key="1">
    <source>
        <dbReference type="ARBA" id="ARBA00038240"/>
    </source>
</evidence>
<feature type="domain" description="Aminoglycoside phosphotransferase" evidence="2">
    <location>
        <begin position="35"/>
        <end position="244"/>
    </location>
</feature>
<organism evidence="3 4">
    <name type="scientific">Candidatus Dojkabacteria bacterium CG_4_10_14_0_2_um_filter_Dojkabacteria_WS6_41_15</name>
    <dbReference type="NCBI Taxonomy" id="2014249"/>
    <lineage>
        <taxon>Bacteria</taxon>
        <taxon>Candidatus Dojkabacteria</taxon>
    </lineage>
</organism>
<dbReference type="Pfam" id="PF01636">
    <property type="entry name" value="APH"/>
    <property type="match status" value="1"/>
</dbReference>
<evidence type="ECO:0000259" key="2">
    <source>
        <dbReference type="Pfam" id="PF01636"/>
    </source>
</evidence>
<accession>A0A2M7W250</accession>
<dbReference type="PANTHER" id="PTHR21064:SF6">
    <property type="entry name" value="AMINOGLYCOSIDE PHOSPHOTRANSFERASE DOMAIN-CONTAINING PROTEIN"/>
    <property type="match status" value="1"/>
</dbReference>
<dbReference type="Gene3D" id="3.90.1200.10">
    <property type="match status" value="1"/>
</dbReference>
<dbReference type="Gene3D" id="3.30.200.20">
    <property type="entry name" value="Phosphorylase Kinase, domain 1"/>
    <property type="match status" value="1"/>
</dbReference>
<gene>
    <name evidence="3" type="ORF">COX64_02280</name>
</gene>
<dbReference type="InterPro" id="IPR002575">
    <property type="entry name" value="Aminoglycoside_PTrfase"/>
</dbReference>
<evidence type="ECO:0000313" key="3">
    <source>
        <dbReference type="EMBL" id="PJA14348.1"/>
    </source>
</evidence>
<dbReference type="EMBL" id="PFQB01000054">
    <property type="protein sequence ID" value="PJA14348.1"/>
    <property type="molecule type" value="Genomic_DNA"/>
</dbReference>
<reference evidence="4" key="1">
    <citation type="submission" date="2017-09" db="EMBL/GenBank/DDBJ databases">
        <title>Depth-based differentiation of microbial function through sediment-hosted aquifers and enrichment of novel symbionts in the deep terrestrial subsurface.</title>
        <authorList>
            <person name="Probst A.J."/>
            <person name="Ladd B."/>
            <person name="Jarett J.K."/>
            <person name="Geller-Mcgrath D.E."/>
            <person name="Sieber C.M.K."/>
            <person name="Emerson J.B."/>
            <person name="Anantharaman K."/>
            <person name="Thomas B.C."/>
            <person name="Malmstrom R."/>
            <person name="Stieglmeier M."/>
            <person name="Klingl A."/>
            <person name="Woyke T."/>
            <person name="Ryan C.M."/>
            <person name="Banfield J.F."/>
        </authorList>
    </citation>
    <scope>NUCLEOTIDE SEQUENCE [LARGE SCALE GENOMIC DNA]</scope>
</reference>
<dbReference type="InterPro" id="IPR011009">
    <property type="entry name" value="Kinase-like_dom_sf"/>
</dbReference>
<sequence length="328" mass="38040">MKTIYERRIRYNGSGERLIKKALSLYDLGFYVEHKIIETGYEDLNIKVETNEGIFLFKFFAQRGPYAKTHDDAVEYVGKIAAALKANIRYPKVFENLNAALLTTLSFSGGSYDFIVEEFIRVDKKKELNEKNIAEIAAFCADLHSSTYQPKDYYDEWCVLNFKKEQPKLQKYLEVPDKKLIKKLAAEFEQINTNDLPKAFIHADLIRTNILKDITGCVYIIDFSVAFFGPRVLDIAIIASNLTFFPNNSESSSRYLKIFLAEYQKKVQLTEEELQALPVLIKICFAMYVLVASKEIATKKEYNDEDYFWRELGRKGLEKDHYKSVFSN</sequence>
<dbReference type="AlphaFoldDB" id="A0A2M7W250"/>
<dbReference type="Proteomes" id="UP000228952">
    <property type="component" value="Unassembled WGS sequence"/>
</dbReference>
<dbReference type="GO" id="GO:0019202">
    <property type="term" value="F:amino acid kinase activity"/>
    <property type="evidence" value="ECO:0007669"/>
    <property type="project" value="TreeGrafter"/>
</dbReference>
<dbReference type="PANTHER" id="PTHR21064">
    <property type="entry name" value="AMINOGLYCOSIDE PHOSPHOTRANSFERASE DOMAIN-CONTAINING PROTEIN-RELATED"/>
    <property type="match status" value="1"/>
</dbReference>